<reference evidence="1 2" key="1">
    <citation type="submission" date="2013-11" db="EMBL/GenBank/DDBJ databases">
        <title>Genome sequencing of Stegodyphus mimosarum.</title>
        <authorList>
            <person name="Bechsgaard J."/>
        </authorList>
    </citation>
    <scope>NUCLEOTIDE SEQUENCE [LARGE SCALE GENOMIC DNA]</scope>
</reference>
<protein>
    <submittedName>
        <fullName evidence="1">Uncharacterized protein</fullName>
    </submittedName>
</protein>
<accession>A0A087U0B3</accession>
<dbReference type="AlphaFoldDB" id="A0A087U0B3"/>
<evidence type="ECO:0000313" key="2">
    <source>
        <dbReference type="Proteomes" id="UP000054359"/>
    </source>
</evidence>
<sequence length="56" mass="6573">MISQKPSDLLLLEMLNYICGYQLEVVLLLKKKNAYLFILYDLRPKFGITFKALVLH</sequence>
<proteinExistence type="predicted"/>
<keyword evidence="2" id="KW-1185">Reference proteome</keyword>
<dbReference type="EMBL" id="KK117568">
    <property type="protein sequence ID" value="KFM70802.1"/>
    <property type="molecule type" value="Genomic_DNA"/>
</dbReference>
<evidence type="ECO:0000313" key="1">
    <source>
        <dbReference type="EMBL" id="KFM70802.1"/>
    </source>
</evidence>
<name>A0A087U0B3_STEMI</name>
<gene>
    <name evidence="1" type="ORF">X975_18216</name>
</gene>
<organism evidence="1 2">
    <name type="scientific">Stegodyphus mimosarum</name>
    <name type="common">African social velvet spider</name>
    <dbReference type="NCBI Taxonomy" id="407821"/>
    <lineage>
        <taxon>Eukaryota</taxon>
        <taxon>Metazoa</taxon>
        <taxon>Ecdysozoa</taxon>
        <taxon>Arthropoda</taxon>
        <taxon>Chelicerata</taxon>
        <taxon>Arachnida</taxon>
        <taxon>Araneae</taxon>
        <taxon>Araneomorphae</taxon>
        <taxon>Entelegynae</taxon>
        <taxon>Eresoidea</taxon>
        <taxon>Eresidae</taxon>
        <taxon>Stegodyphus</taxon>
    </lineage>
</organism>
<dbReference type="Proteomes" id="UP000054359">
    <property type="component" value="Unassembled WGS sequence"/>
</dbReference>
<feature type="non-terminal residue" evidence="1">
    <location>
        <position position="56"/>
    </location>
</feature>